<evidence type="ECO:0000313" key="1">
    <source>
        <dbReference type="EMBL" id="KWV86357.1"/>
    </source>
</evidence>
<name>A0A109LEH9_PSEFL</name>
<gene>
    <name evidence="1" type="ORF">PFLmoz3_03975</name>
</gene>
<comment type="caution">
    <text evidence="1">The sequence shown here is derived from an EMBL/GenBank/DDBJ whole genome shotgun (WGS) entry which is preliminary data.</text>
</comment>
<organism evidence="1 2">
    <name type="scientific">Pseudomonas fluorescens</name>
    <dbReference type="NCBI Taxonomy" id="294"/>
    <lineage>
        <taxon>Bacteria</taxon>
        <taxon>Pseudomonadati</taxon>
        <taxon>Pseudomonadota</taxon>
        <taxon>Gammaproteobacteria</taxon>
        <taxon>Pseudomonadales</taxon>
        <taxon>Pseudomonadaceae</taxon>
        <taxon>Pseudomonas</taxon>
    </lineage>
</organism>
<dbReference type="EMBL" id="LCYA01000094">
    <property type="protein sequence ID" value="KWV86357.1"/>
    <property type="molecule type" value="Genomic_DNA"/>
</dbReference>
<evidence type="ECO:0000313" key="2">
    <source>
        <dbReference type="Proteomes" id="UP000061348"/>
    </source>
</evidence>
<sequence length="372" mass="40245">MDWPAGLGRLRQVIQALAGFFVVLEGGFEEAAIGLAGQARQQRVDGFTDVGGDAQVQGRTAPQGLGVAVHLDDPGVGRVELAIREVGAEHDQGVAIEHGVVAGAETDQAGHADVERVIPLHVLLAPQCVHHRRAEGVGQRHHLIVGTGTAAATQQGDFLAALEHVGEALQVLLNRHGARCVQGRPRLELIFHLQQRHIPRNHHHRHASVEDRRTHGTVQHLRHLLGVAHQLDKVAAFLEQLLGMGFLKVIQANLRGRNLRGNRQHRHMVAMAIEQTIDQMQVTRPATAGAHRQLAGGRRFGTGSEGGDLLVAHMHPLDAVHAAQGVGQAIEAVAGEPPDTLDTRLFQGGRQLLGQVDFRHEELQSSVRLKNC</sequence>
<reference evidence="1 2" key="1">
    <citation type="submission" date="2015-05" db="EMBL/GenBank/DDBJ databases">
        <title>A genomic and transcriptomic approach to investigate the blue pigment phenotype in Pseudomonas fluorescens.</title>
        <authorList>
            <person name="Andreani N.A."/>
            <person name="Cardazzo B."/>
        </authorList>
    </citation>
    <scope>NUCLEOTIDE SEQUENCE [LARGE SCALE GENOMIC DNA]</scope>
    <source>
        <strain evidence="1 2">Ps_22</strain>
    </source>
</reference>
<dbReference type="AlphaFoldDB" id="A0A109LEH9"/>
<accession>A0A109LEH9</accession>
<protein>
    <submittedName>
        <fullName evidence="1">Uncharacterized protein</fullName>
    </submittedName>
</protein>
<dbReference type="Proteomes" id="UP000061348">
    <property type="component" value="Unassembled WGS sequence"/>
</dbReference>
<proteinExistence type="predicted"/>